<keyword evidence="2" id="KW-1185">Reference proteome</keyword>
<dbReference type="EMBL" id="QZEI01000008">
    <property type="protein sequence ID" value="RLV61080.1"/>
    <property type="molecule type" value="Genomic_DNA"/>
</dbReference>
<reference evidence="1 2" key="1">
    <citation type="submission" date="2018-09" db="EMBL/GenBank/DDBJ databases">
        <title>Phylogeny of the Shewanellaceae, and recommendation for two new genera, Pseudoshewanella and Parashewanella.</title>
        <authorList>
            <person name="Wang G."/>
        </authorList>
    </citation>
    <scope>NUCLEOTIDE SEQUENCE [LARGE SCALE GENOMIC DNA]</scope>
    <source>
        <strain evidence="1 2">C51</strain>
    </source>
</reference>
<dbReference type="AlphaFoldDB" id="A0A3L8Q0V2"/>
<gene>
    <name evidence="1" type="ORF">D5018_03525</name>
</gene>
<name>A0A3L8Q0V2_9GAMM</name>
<evidence type="ECO:0000313" key="2">
    <source>
        <dbReference type="Proteomes" id="UP000281474"/>
    </source>
</evidence>
<dbReference type="Proteomes" id="UP000281474">
    <property type="component" value="Unassembled WGS sequence"/>
</dbReference>
<sequence length="59" mass="6954">MNMEELKYPCICNRIILVFISSAQQGAFAKEYRQSFKQKERSAVLKRDIKKYVFICMGT</sequence>
<evidence type="ECO:0000313" key="1">
    <source>
        <dbReference type="EMBL" id="RLV61080.1"/>
    </source>
</evidence>
<comment type="caution">
    <text evidence="1">The sequence shown here is derived from an EMBL/GenBank/DDBJ whole genome shotgun (WGS) entry which is preliminary data.</text>
</comment>
<organism evidence="1 2">
    <name type="scientific">Parashewanella curva</name>
    <dbReference type="NCBI Taxonomy" id="2338552"/>
    <lineage>
        <taxon>Bacteria</taxon>
        <taxon>Pseudomonadati</taxon>
        <taxon>Pseudomonadota</taxon>
        <taxon>Gammaproteobacteria</taxon>
        <taxon>Alteromonadales</taxon>
        <taxon>Shewanellaceae</taxon>
        <taxon>Parashewanella</taxon>
    </lineage>
</organism>
<proteinExistence type="predicted"/>
<accession>A0A3L8Q0V2</accession>
<protein>
    <submittedName>
        <fullName evidence="1">Uncharacterized protein</fullName>
    </submittedName>
</protein>